<dbReference type="Proteomes" id="UP000234240">
    <property type="component" value="Unassembled WGS sequence"/>
</dbReference>
<dbReference type="AlphaFoldDB" id="A0A2N5EBM9"/>
<accession>A0A2N5EBM9</accession>
<dbReference type="EMBL" id="PJZF01000004">
    <property type="protein sequence ID" value="PLR39509.1"/>
    <property type="molecule type" value="Genomic_DNA"/>
</dbReference>
<name>A0A2N5EBM9_9GAMM</name>
<sequence length="65" mass="7599">MFKQIIGLFSSPDNFLNMISARNLEQDLDDKERIFIDEDGTAFVNPHSDEVKKDFARHVEVMRNI</sequence>
<keyword evidence="2" id="KW-1185">Reference proteome</keyword>
<evidence type="ECO:0000313" key="2">
    <source>
        <dbReference type="Proteomes" id="UP000234240"/>
    </source>
</evidence>
<dbReference type="RefSeq" id="WP_101815325.1">
    <property type="nucleotide sequence ID" value="NZ_PJZF01000004.1"/>
</dbReference>
<comment type="caution">
    <text evidence="1">The sequence shown here is derived from an EMBL/GenBank/DDBJ whole genome shotgun (WGS) entry which is preliminary data.</text>
</comment>
<proteinExistence type="predicted"/>
<protein>
    <submittedName>
        <fullName evidence="1">Uncharacterized protein</fullName>
    </submittedName>
</protein>
<gene>
    <name evidence="1" type="ORF">CYR55_06395</name>
</gene>
<organism evidence="1 2">
    <name type="scientific">Chimaeribacter californicus</name>
    <dbReference type="NCBI Taxonomy" id="2060067"/>
    <lineage>
        <taxon>Bacteria</taxon>
        <taxon>Pseudomonadati</taxon>
        <taxon>Pseudomonadota</taxon>
        <taxon>Gammaproteobacteria</taxon>
        <taxon>Enterobacterales</taxon>
        <taxon>Yersiniaceae</taxon>
        <taxon>Chimaeribacter</taxon>
    </lineage>
</organism>
<dbReference type="OrthoDB" id="6540387at2"/>
<reference evidence="1 2" key="1">
    <citation type="submission" date="2017-12" db="EMBL/GenBank/DDBJ databases">
        <title>Characterization of six clinical isolates of Enterochimera gen. nov., a novel genus of the Yersiniaciae family and the three species Enterochimera arupensis sp. nov., Enterochimera coloradensis sp. nov, and Enterochimera californica sp. nov.</title>
        <authorList>
            <person name="Rossi A."/>
            <person name="Fisher M."/>
        </authorList>
    </citation>
    <scope>NUCLEOTIDE SEQUENCE [LARGE SCALE GENOMIC DNA]</scope>
    <source>
        <strain evidence="2">2015-Iso6</strain>
    </source>
</reference>
<evidence type="ECO:0000313" key="1">
    <source>
        <dbReference type="EMBL" id="PLR39509.1"/>
    </source>
</evidence>